<organism evidence="1 2">
    <name type="scientific">Candidatus Mycobacterium methanotrophicum</name>
    <dbReference type="NCBI Taxonomy" id="2943498"/>
    <lineage>
        <taxon>Bacteria</taxon>
        <taxon>Bacillati</taxon>
        <taxon>Actinomycetota</taxon>
        <taxon>Actinomycetes</taxon>
        <taxon>Mycobacteriales</taxon>
        <taxon>Mycobacteriaceae</taxon>
        <taxon>Mycobacterium</taxon>
    </lineage>
</organism>
<dbReference type="RefSeq" id="WP_249763516.1">
    <property type="nucleotide sequence ID" value="NZ_CAJUXY010000032.1"/>
</dbReference>
<keyword evidence="1" id="KW-0614">Plasmid</keyword>
<reference evidence="1" key="1">
    <citation type="submission" date="2022-05" db="EMBL/GenBank/DDBJ databases">
        <title>A methanotrophic Mycobacterium dominates a cave microbial ecosystem.</title>
        <authorList>
            <person name="Van Spanning R.J.M."/>
            <person name="Guan Q."/>
            <person name="Melkonian C."/>
            <person name="Gallant J."/>
            <person name="Polerecky L."/>
            <person name="Flot J.-F."/>
            <person name="Brandt B.W."/>
            <person name="Braster M."/>
            <person name="Iturbe Espinoza P."/>
            <person name="Aerts J."/>
            <person name="Meima-Franke M."/>
            <person name="Piersma S.R."/>
            <person name="Bunduc C."/>
            <person name="Ummels R."/>
            <person name="Pain A."/>
            <person name="Fleming E.J."/>
            <person name="van der Wel N."/>
            <person name="Gherman V.D."/>
            <person name="Sarbu S.M."/>
            <person name="Bodelier P.L.E."/>
            <person name="Bitter W."/>
        </authorList>
    </citation>
    <scope>NUCLEOTIDE SEQUENCE</scope>
    <source>
        <strain evidence="1">Sulfur Cave</strain>
        <plasmid evidence="1">unnamed</plasmid>
    </source>
</reference>
<sequence>MCGDTRRILPKTESAIRALTAADVRAAAAPGTQVDAAPTWELLDDMIGRGWPKAWIARELRLGASLQLSRGTVTAANAGKVAALAERLGDRVPPPRRRRQPAPPLDEILATDTRQPAGGGEAAACAARSLFEHGHRLGQAAQRNTLSVEAIAALGATATSRRAS</sequence>
<evidence type="ECO:0000313" key="2">
    <source>
        <dbReference type="Proteomes" id="UP001056610"/>
    </source>
</evidence>
<protein>
    <recommendedName>
        <fullName evidence="3">DUF222 domain-containing protein</fullName>
    </recommendedName>
</protein>
<keyword evidence="2" id="KW-1185">Reference proteome</keyword>
<accession>A0ABY4QR82</accession>
<dbReference type="EMBL" id="CP097321">
    <property type="protein sequence ID" value="UQX13557.1"/>
    <property type="molecule type" value="Genomic_DNA"/>
</dbReference>
<gene>
    <name evidence="1" type="ORF">M5I08_25535</name>
</gene>
<evidence type="ECO:0000313" key="1">
    <source>
        <dbReference type="EMBL" id="UQX13557.1"/>
    </source>
</evidence>
<evidence type="ECO:0008006" key="3">
    <source>
        <dbReference type="Google" id="ProtNLM"/>
    </source>
</evidence>
<name>A0ABY4QR82_9MYCO</name>
<proteinExistence type="predicted"/>
<geneLocation type="plasmid" evidence="1 2">
    <name>unnamed</name>
</geneLocation>
<dbReference type="Proteomes" id="UP001056610">
    <property type="component" value="Plasmid unnamed"/>
</dbReference>